<dbReference type="Proteomes" id="UP001569414">
    <property type="component" value="Unassembled WGS sequence"/>
</dbReference>
<name>A0ABV4NTC2_9GAMM</name>
<protein>
    <submittedName>
        <fullName evidence="2">Uncharacterized protein</fullName>
    </submittedName>
</protein>
<feature type="chain" id="PRO_5045729383" evidence="1">
    <location>
        <begin position="22"/>
        <end position="109"/>
    </location>
</feature>
<evidence type="ECO:0000256" key="1">
    <source>
        <dbReference type="SAM" id="SignalP"/>
    </source>
</evidence>
<accession>A0ABV4NTC2</accession>
<sequence length="109" mass="12304">MKKLISIILGVVLFIPFSGQAAWTGEARIDSLKVHSWGVNIRLKGFENINTEVVCPDTRTFVLVSDDTEIYDTKVSFLLSAYMSKTSVNFSYYECIEGKIQLSSIMIRD</sequence>
<comment type="caution">
    <text evidence="2">The sequence shown here is derived from an EMBL/GenBank/DDBJ whole genome shotgun (WGS) entry which is preliminary data.</text>
</comment>
<evidence type="ECO:0000313" key="3">
    <source>
        <dbReference type="Proteomes" id="UP001569414"/>
    </source>
</evidence>
<proteinExistence type="predicted"/>
<dbReference type="RefSeq" id="WP_371844748.1">
    <property type="nucleotide sequence ID" value="NZ_JBGMEL010000023.1"/>
</dbReference>
<keyword evidence="1" id="KW-0732">Signal</keyword>
<feature type="signal peptide" evidence="1">
    <location>
        <begin position="1"/>
        <end position="21"/>
    </location>
</feature>
<evidence type="ECO:0000313" key="2">
    <source>
        <dbReference type="EMBL" id="MFA0792378.1"/>
    </source>
</evidence>
<keyword evidence="3" id="KW-1185">Reference proteome</keyword>
<gene>
    <name evidence="2" type="ORF">ACCI51_17710</name>
</gene>
<dbReference type="EMBL" id="JBGMEL010000023">
    <property type="protein sequence ID" value="MFA0792378.1"/>
    <property type="molecule type" value="Genomic_DNA"/>
</dbReference>
<reference evidence="2 3" key="1">
    <citation type="submission" date="2024-08" db="EMBL/GenBank/DDBJ databases">
        <authorList>
            <person name="Ishaq N."/>
        </authorList>
    </citation>
    <scope>NUCLEOTIDE SEQUENCE [LARGE SCALE GENOMIC DNA]</scope>
    <source>
        <strain evidence="2 3">JCM 30400</strain>
    </source>
</reference>
<organism evidence="2 3">
    <name type="scientific">Microbulbifer echini</name>
    <dbReference type="NCBI Taxonomy" id="1529067"/>
    <lineage>
        <taxon>Bacteria</taxon>
        <taxon>Pseudomonadati</taxon>
        <taxon>Pseudomonadota</taxon>
        <taxon>Gammaproteobacteria</taxon>
        <taxon>Cellvibrionales</taxon>
        <taxon>Microbulbiferaceae</taxon>
        <taxon>Microbulbifer</taxon>
    </lineage>
</organism>